<keyword evidence="2" id="KW-1185">Reference proteome</keyword>
<proteinExistence type="predicted"/>
<accession>A0ACC1KP81</accession>
<sequence>MAGSIKVANISRHVDSAILSKLFSFLGTVTQLELRPSMINPEVQEALVEFQEAHSIKPALFLSGTELGDRTLVVSEDTAFLPAIGTLGINPPRPSVHAMPLANPSVVAMMGKRTLHAIPANLASVIHPSILQFDPAKAEEISRTIYVGNIASNVVEQQLMDFFSACGPVAYVKMAGDGLQPTRFAFVEFADMPTAQAALQMNGMVLADRPLKVNHSKNAINKPPRAITAQAMPMVQSMSQVPTLAAIASLPSSADPTAAMRMHATGYQQPLALTPTQGQPGAGLAWPILGNVNPAPSEADSALTRRLRELQAHVESKYGPRLAAAVAVRRRYRRSPSRSGRDDHRSAADSRSRQRRRSDDSDDEYYRESRRSRRRSRDDDDWYGRRSRDYRSRSTERHRLLWTKYGLIRKDDTVLLVNILGTLISIYVLLCFWWYSINARYVETRSLVTLVCALLMIAYVDHSSDPWAEDAFGLACCLVTLLFLGSPLSQIGNVIRLQDASVLLPSVALLAFFNNLLWSLYGHLHNDAFMLFPNAIGSALCAVQLGLIAYYGRAAANLPLTATIKPDDGDGVESVPMTEIST</sequence>
<comment type="caution">
    <text evidence="1">The sequence shown here is derived from an EMBL/GenBank/DDBJ whole genome shotgun (WGS) entry which is preliminary data.</text>
</comment>
<reference evidence="1" key="1">
    <citation type="submission" date="2022-07" db="EMBL/GenBank/DDBJ databases">
        <title>Phylogenomic reconstructions and comparative analyses of Kickxellomycotina fungi.</title>
        <authorList>
            <person name="Reynolds N.K."/>
            <person name="Stajich J.E."/>
            <person name="Barry K."/>
            <person name="Grigoriev I.V."/>
            <person name="Crous P."/>
            <person name="Smith M.E."/>
        </authorList>
    </citation>
    <scope>NUCLEOTIDE SEQUENCE</scope>
    <source>
        <strain evidence="1">BCRC 34191</strain>
    </source>
</reference>
<gene>
    <name evidence="1" type="ORF">GGI18_000096</name>
</gene>
<evidence type="ECO:0000313" key="1">
    <source>
        <dbReference type="EMBL" id="KAJ2792796.1"/>
    </source>
</evidence>
<name>A0ACC1KP81_9FUNG</name>
<dbReference type="Proteomes" id="UP001140066">
    <property type="component" value="Unassembled WGS sequence"/>
</dbReference>
<dbReference type="EMBL" id="JANBUK010000004">
    <property type="protein sequence ID" value="KAJ2792796.1"/>
    <property type="molecule type" value="Genomic_DNA"/>
</dbReference>
<evidence type="ECO:0000313" key="2">
    <source>
        <dbReference type="Proteomes" id="UP001140066"/>
    </source>
</evidence>
<organism evidence="1 2">
    <name type="scientific">Coemansia linderi</name>
    <dbReference type="NCBI Taxonomy" id="2663919"/>
    <lineage>
        <taxon>Eukaryota</taxon>
        <taxon>Fungi</taxon>
        <taxon>Fungi incertae sedis</taxon>
        <taxon>Zoopagomycota</taxon>
        <taxon>Kickxellomycotina</taxon>
        <taxon>Kickxellomycetes</taxon>
        <taxon>Kickxellales</taxon>
        <taxon>Kickxellaceae</taxon>
        <taxon>Coemansia</taxon>
    </lineage>
</organism>
<protein>
    <submittedName>
        <fullName evidence="1">Uncharacterized protein</fullName>
    </submittedName>
</protein>